<accession>A0A498J147</accession>
<comment type="caution">
    <text evidence="4">The sequence shown here is derived from an EMBL/GenBank/DDBJ whole genome shotgun (WGS) entry which is preliminary data.</text>
</comment>
<evidence type="ECO:0000256" key="2">
    <source>
        <dbReference type="SAM" id="MobiDB-lite"/>
    </source>
</evidence>
<evidence type="ECO:0000259" key="3">
    <source>
        <dbReference type="PROSITE" id="PS50033"/>
    </source>
</evidence>
<dbReference type="InterPro" id="IPR029071">
    <property type="entry name" value="Ubiquitin-like_domsf"/>
</dbReference>
<evidence type="ECO:0000256" key="1">
    <source>
        <dbReference type="ARBA" id="ARBA00022786"/>
    </source>
</evidence>
<dbReference type="PANTHER" id="PTHR47557:SF2">
    <property type="entry name" value="PLANT UBX DOMAIN-CONTAINING PROTEIN 1"/>
    <property type="match status" value="1"/>
</dbReference>
<proteinExistence type="predicted"/>
<feature type="region of interest" description="Disordered" evidence="2">
    <location>
        <begin position="45"/>
        <end position="66"/>
    </location>
</feature>
<dbReference type="AlphaFoldDB" id="A0A498J147"/>
<keyword evidence="5" id="KW-1185">Reference proteome</keyword>
<dbReference type="CDD" id="cd16118">
    <property type="entry name" value="UBX2_UBXN9"/>
    <property type="match status" value="1"/>
</dbReference>
<gene>
    <name evidence="4" type="ORF">DVH24_031655</name>
</gene>
<feature type="compositionally biased region" description="Low complexity" evidence="2">
    <location>
        <begin position="46"/>
        <end position="56"/>
    </location>
</feature>
<sequence>MICDAFSHIPLKRRKFRSIDPMEGEEAQAKLTAAKEKFGREIQVFETSASSSSSQSEESKTEEPEDFYEFTAEDYYRVLNAKKEDNTLKTRKLREAEKAARRSKITKVTVIRVRFPDNHTLETTFNPSETVQSLVDLVIKVVAQPDLPFYIYTTPPKKPIKDMSQDFHTAGFVPGAIVYFSYDIPKADDAADAMSGPFLQEEIMSLKGLELINKHVEPPVQCAPETITEPQPPVVPEKKPEGKKPAKPKWLKL</sequence>
<dbReference type="GO" id="GO:0032984">
    <property type="term" value="P:protein-containing complex disassembly"/>
    <property type="evidence" value="ECO:0007669"/>
    <property type="project" value="InterPro"/>
</dbReference>
<dbReference type="EMBL" id="RDQH01000335">
    <property type="protein sequence ID" value="RXH89298.1"/>
    <property type="molecule type" value="Genomic_DNA"/>
</dbReference>
<evidence type="ECO:0000313" key="4">
    <source>
        <dbReference type="EMBL" id="RXH89298.1"/>
    </source>
</evidence>
<dbReference type="PROSITE" id="PS50033">
    <property type="entry name" value="UBX"/>
    <property type="match status" value="1"/>
</dbReference>
<feature type="region of interest" description="Disordered" evidence="2">
    <location>
        <begin position="223"/>
        <end position="253"/>
    </location>
</feature>
<dbReference type="Proteomes" id="UP000290289">
    <property type="component" value="Chromosome 9"/>
</dbReference>
<dbReference type="Pfam" id="PF00789">
    <property type="entry name" value="UBX"/>
    <property type="match status" value="1"/>
</dbReference>
<keyword evidence="1" id="KW-0833">Ubl conjugation pathway</keyword>
<reference evidence="4 5" key="1">
    <citation type="submission" date="2018-10" db="EMBL/GenBank/DDBJ databases">
        <title>A high-quality apple genome assembly.</title>
        <authorList>
            <person name="Hu J."/>
        </authorList>
    </citation>
    <scope>NUCLEOTIDE SEQUENCE [LARGE SCALE GENOMIC DNA]</scope>
    <source>
        <strain evidence="5">cv. HFTH1</strain>
        <tissue evidence="4">Young leaf</tissue>
    </source>
</reference>
<organism evidence="4 5">
    <name type="scientific">Malus domestica</name>
    <name type="common">Apple</name>
    <name type="synonym">Pyrus malus</name>
    <dbReference type="NCBI Taxonomy" id="3750"/>
    <lineage>
        <taxon>Eukaryota</taxon>
        <taxon>Viridiplantae</taxon>
        <taxon>Streptophyta</taxon>
        <taxon>Embryophyta</taxon>
        <taxon>Tracheophyta</taxon>
        <taxon>Spermatophyta</taxon>
        <taxon>Magnoliopsida</taxon>
        <taxon>eudicotyledons</taxon>
        <taxon>Gunneridae</taxon>
        <taxon>Pentapetalae</taxon>
        <taxon>rosids</taxon>
        <taxon>fabids</taxon>
        <taxon>Rosales</taxon>
        <taxon>Rosaceae</taxon>
        <taxon>Amygdaloideae</taxon>
        <taxon>Maleae</taxon>
        <taxon>Malus</taxon>
    </lineage>
</organism>
<dbReference type="PANTHER" id="PTHR47557">
    <property type="entry name" value="PLANT UBX DOMAIN-CONTAINING PROTEIN 1"/>
    <property type="match status" value="1"/>
</dbReference>
<dbReference type="STRING" id="3750.A0A498J147"/>
<dbReference type="GO" id="GO:0051117">
    <property type="term" value="F:ATPase binding"/>
    <property type="evidence" value="ECO:0007669"/>
    <property type="project" value="InterPro"/>
</dbReference>
<protein>
    <recommendedName>
        <fullName evidence="3">UBX domain-containing protein</fullName>
    </recommendedName>
</protein>
<feature type="domain" description="UBX" evidence="3">
    <location>
        <begin position="104"/>
        <end position="180"/>
    </location>
</feature>
<dbReference type="SUPFAM" id="SSF54236">
    <property type="entry name" value="Ubiquitin-like"/>
    <property type="match status" value="1"/>
</dbReference>
<dbReference type="InterPro" id="IPR001012">
    <property type="entry name" value="UBX_dom"/>
</dbReference>
<dbReference type="Gene3D" id="3.10.20.90">
    <property type="entry name" value="Phosphatidylinositol 3-kinase Catalytic Subunit, Chain A, domain 1"/>
    <property type="match status" value="1"/>
</dbReference>
<evidence type="ECO:0000313" key="5">
    <source>
        <dbReference type="Proteomes" id="UP000290289"/>
    </source>
</evidence>
<dbReference type="InterPro" id="IPR044232">
    <property type="entry name" value="PUX1"/>
</dbReference>
<name>A0A498J147_MALDO</name>